<proteinExistence type="predicted"/>
<comment type="caution">
    <text evidence="1">The sequence shown here is derived from an EMBL/GenBank/DDBJ whole genome shotgun (WGS) entry which is preliminary data.</text>
</comment>
<accession>A0ABW2HTT1</accession>
<organism evidence="1 2">
    <name type="scientific">Paractinoplanes rhizophilus</name>
    <dbReference type="NCBI Taxonomy" id="1416877"/>
    <lineage>
        <taxon>Bacteria</taxon>
        <taxon>Bacillati</taxon>
        <taxon>Actinomycetota</taxon>
        <taxon>Actinomycetes</taxon>
        <taxon>Micromonosporales</taxon>
        <taxon>Micromonosporaceae</taxon>
        <taxon>Paractinoplanes</taxon>
    </lineage>
</organism>
<name>A0ABW2HTT1_9ACTN</name>
<dbReference type="Pfam" id="PF19614">
    <property type="entry name" value="DUF6119"/>
    <property type="match status" value="1"/>
</dbReference>
<reference evidence="2" key="1">
    <citation type="journal article" date="2019" name="Int. J. Syst. Evol. Microbiol.">
        <title>The Global Catalogue of Microorganisms (GCM) 10K type strain sequencing project: providing services to taxonomists for standard genome sequencing and annotation.</title>
        <authorList>
            <consortium name="The Broad Institute Genomics Platform"/>
            <consortium name="The Broad Institute Genome Sequencing Center for Infectious Disease"/>
            <person name="Wu L."/>
            <person name="Ma J."/>
        </authorList>
    </citation>
    <scope>NUCLEOTIDE SEQUENCE [LARGE SCALE GENOMIC DNA]</scope>
    <source>
        <strain evidence="2">XZYJT-10</strain>
    </source>
</reference>
<protein>
    <submittedName>
        <fullName evidence="1">DUF6119 family protein</fullName>
    </submittedName>
</protein>
<evidence type="ECO:0000313" key="2">
    <source>
        <dbReference type="Proteomes" id="UP001596548"/>
    </source>
</evidence>
<dbReference type="EMBL" id="JBHTBJ010000012">
    <property type="protein sequence ID" value="MFC7276046.1"/>
    <property type="molecule type" value="Genomic_DNA"/>
</dbReference>
<dbReference type="RefSeq" id="WP_378969887.1">
    <property type="nucleotide sequence ID" value="NZ_JBHTBJ010000012.1"/>
</dbReference>
<dbReference type="Proteomes" id="UP001596548">
    <property type="component" value="Unassembled WGS sequence"/>
</dbReference>
<dbReference type="InterPro" id="IPR026487">
    <property type="entry name" value="CHP04141"/>
</dbReference>
<evidence type="ECO:0000313" key="1">
    <source>
        <dbReference type="EMBL" id="MFC7276046.1"/>
    </source>
</evidence>
<keyword evidence="2" id="KW-1185">Reference proteome</keyword>
<gene>
    <name evidence="1" type="ORF">ACFQS1_18795</name>
</gene>
<dbReference type="NCBIfam" id="TIGR04141">
    <property type="entry name" value="TIGR04141 family sporadically distributed protein"/>
    <property type="match status" value="1"/>
</dbReference>
<sequence>MVNTARDSADDKASTYRTTVYRLTGITDTEACGLRTGLNHKYLRKNGFVPIETEVAGAPALLIHGHVPQSSADWCPIITALTGEAVAVAYSSAGGALLVRLDDQVYALTYGTLGRFFIAADRIDPGFGIQFALRAIEPDRIQRVTRRVLASTGRVDRNLVPGGQPIRRYDIEGWGEIVRQLSGVLANERLTVTRGSARRVSFAGADSLQIPVSTDPVGLLADLREIGRTCTGESPSPELEFIAQIRPLPSGERTAELDKRLDEMLGIEDHPDVGLAVPTSLVELEPLADSYLVRMPYRKWLHLDLDLEAAIGRVRGKGDGRRLNTLKHGSIELCADRSGDEPLAPPAKAHLWITAEVPQGAARMIYQEGQWYQIGEQHLALLNAEIEVILAQPATLALPPWTRDLEDEDAYNKHVAETHPGFVLLDKKTLHTKQHNRGPGIEACDLLGPNDELIHVKRAAKSAPLSHLFTQGEVSADALLHEPDAREKLAGRVHADHPDHHIDETFRPRKVIYAIALASGRQLSPKTLFTFSQVALYRAARRLRGANVEVEVISIPVVS</sequence>